<feature type="compositionally biased region" description="Basic and acidic residues" evidence="1">
    <location>
        <begin position="99"/>
        <end position="109"/>
    </location>
</feature>
<evidence type="ECO:0000313" key="3">
    <source>
        <dbReference type="Proteomes" id="UP001488805"/>
    </source>
</evidence>
<evidence type="ECO:0000256" key="1">
    <source>
        <dbReference type="SAM" id="MobiDB-lite"/>
    </source>
</evidence>
<dbReference type="AlphaFoldDB" id="A0AAW1G8Q1"/>
<dbReference type="EMBL" id="JBCEZU010000001">
    <property type="protein sequence ID" value="KAK9543111.1"/>
    <property type="molecule type" value="Genomic_DNA"/>
</dbReference>
<sequence length="144" mass="15447">MLPQYSSLPRFLSPPLEVAFATKHLETLNDSTASVPSASLSSPKSPFPYPPPRFPLQSPQWVGGGSFLDSVTVCLAPLSQPSASAPLLVGTDQGVLGKRETEREDKESAEFTATTALPLPPPLSLLRASPRREGVSPLQKRRGR</sequence>
<name>A0AAW1G8Q1_ZOAVI</name>
<evidence type="ECO:0000313" key="2">
    <source>
        <dbReference type="EMBL" id="KAK9543111.1"/>
    </source>
</evidence>
<feature type="region of interest" description="Disordered" evidence="1">
    <location>
        <begin position="99"/>
        <end position="144"/>
    </location>
</feature>
<accession>A0AAW1G8Q1</accession>
<proteinExistence type="predicted"/>
<organism evidence="2 3">
    <name type="scientific">Zoarces viviparus</name>
    <name type="common">Viviparous eelpout</name>
    <name type="synonym">Blennius viviparus</name>
    <dbReference type="NCBI Taxonomy" id="48416"/>
    <lineage>
        <taxon>Eukaryota</taxon>
        <taxon>Metazoa</taxon>
        <taxon>Chordata</taxon>
        <taxon>Craniata</taxon>
        <taxon>Vertebrata</taxon>
        <taxon>Euteleostomi</taxon>
        <taxon>Actinopterygii</taxon>
        <taxon>Neopterygii</taxon>
        <taxon>Teleostei</taxon>
        <taxon>Neoteleostei</taxon>
        <taxon>Acanthomorphata</taxon>
        <taxon>Eupercaria</taxon>
        <taxon>Perciformes</taxon>
        <taxon>Cottioidei</taxon>
        <taxon>Zoarcales</taxon>
        <taxon>Zoarcidae</taxon>
        <taxon>Zoarcinae</taxon>
        <taxon>Zoarces</taxon>
    </lineage>
</organism>
<keyword evidence="3" id="KW-1185">Reference proteome</keyword>
<comment type="caution">
    <text evidence="2">The sequence shown here is derived from an EMBL/GenBank/DDBJ whole genome shotgun (WGS) entry which is preliminary data.</text>
</comment>
<feature type="compositionally biased region" description="Low complexity" evidence="1">
    <location>
        <begin position="31"/>
        <end position="44"/>
    </location>
</feature>
<feature type="region of interest" description="Disordered" evidence="1">
    <location>
        <begin position="31"/>
        <end position="52"/>
    </location>
</feature>
<reference evidence="2 3" key="1">
    <citation type="journal article" date="2024" name="Genome Biol. Evol.">
        <title>Chromosome-level genome assembly of the viviparous eelpout Zoarces viviparus.</title>
        <authorList>
            <person name="Fuhrmann N."/>
            <person name="Brasseur M.V."/>
            <person name="Bakowski C.E."/>
            <person name="Podsiadlowski L."/>
            <person name="Prost S."/>
            <person name="Krehenwinkel H."/>
            <person name="Mayer C."/>
        </authorList>
    </citation>
    <scope>NUCLEOTIDE SEQUENCE [LARGE SCALE GENOMIC DNA]</scope>
    <source>
        <strain evidence="2">NO-MEL_2022_Ind0_liver</strain>
    </source>
</reference>
<protein>
    <recommendedName>
        <fullName evidence="4">Homeobox protein B2</fullName>
    </recommendedName>
</protein>
<dbReference type="Proteomes" id="UP001488805">
    <property type="component" value="Unassembled WGS sequence"/>
</dbReference>
<gene>
    <name evidence="2" type="ORF">VZT92_000918</name>
</gene>
<evidence type="ECO:0008006" key="4">
    <source>
        <dbReference type="Google" id="ProtNLM"/>
    </source>
</evidence>